<evidence type="ECO:0000256" key="1">
    <source>
        <dbReference type="SAM" id="MobiDB-lite"/>
    </source>
</evidence>
<evidence type="ECO:0000313" key="2">
    <source>
        <dbReference type="EMBL" id="OJA09021.1"/>
    </source>
</evidence>
<keyword evidence="3" id="KW-1185">Reference proteome</keyword>
<organism evidence="2 3">
    <name type="scientific">Rhizopogon vesiculosus</name>
    <dbReference type="NCBI Taxonomy" id="180088"/>
    <lineage>
        <taxon>Eukaryota</taxon>
        <taxon>Fungi</taxon>
        <taxon>Dikarya</taxon>
        <taxon>Basidiomycota</taxon>
        <taxon>Agaricomycotina</taxon>
        <taxon>Agaricomycetes</taxon>
        <taxon>Agaricomycetidae</taxon>
        <taxon>Boletales</taxon>
        <taxon>Suillineae</taxon>
        <taxon>Rhizopogonaceae</taxon>
        <taxon>Rhizopogon</taxon>
    </lineage>
</organism>
<comment type="caution">
    <text evidence="2">The sequence shown here is derived from an EMBL/GenBank/DDBJ whole genome shotgun (WGS) entry which is preliminary data.</text>
</comment>
<dbReference type="AlphaFoldDB" id="A0A1J8PJA4"/>
<evidence type="ECO:0000313" key="3">
    <source>
        <dbReference type="Proteomes" id="UP000183567"/>
    </source>
</evidence>
<gene>
    <name evidence="2" type="ORF">AZE42_12276</name>
</gene>
<dbReference type="Proteomes" id="UP000183567">
    <property type="component" value="Unassembled WGS sequence"/>
</dbReference>
<name>A0A1J8PJA4_9AGAM</name>
<feature type="region of interest" description="Disordered" evidence="1">
    <location>
        <begin position="1"/>
        <end position="47"/>
    </location>
</feature>
<sequence length="73" mass="7985">MPQLPTSCSKVHIPRPGPPHSQRPTMTPTCTHRAPTSLPTSYHPGGPKTKLDLTLPWRCSAPNCDILLPLHLT</sequence>
<dbReference type="EMBL" id="LVVM01006047">
    <property type="protein sequence ID" value="OJA09021.1"/>
    <property type="molecule type" value="Genomic_DNA"/>
</dbReference>
<proteinExistence type="predicted"/>
<protein>
    <submittedName>
        <fullName evidence="2">Uncharacterized protein</fullName>
    </submittedName>
</protein>
<reference evidence="2 3" key="1">
    <citation type="submission" date="2016-03" db="EMBL/GenBank/DDBJ databases">
        <title>Comparative genomics of the ectomycorrhizal sister species Rhizopogon vinicolor and Rhizopogon vesiculosus (Basidiomycota: Boletales) reveals a divergence of the mating type B locus.</title>
        <authorList>
            <person name="Mujic A.B."/>
            <person name="Kuo A."/>
            <person name="Tritt A."/>
            <person name="Lipzen A."/>
            <person name="Chen C."/>
            <person name="Johnson J."/>
            <person name="Sharma A."/>
            <person name="Barry K."/>
            <person name="Grigoriev I.V."/>
            <person name="Spatafora J.W."/>
        </authorList>
    </citation>
    <scope>NUCLEOTIDE SEQUENCE [LARGE SCALE GENOMIC DNA]</scope>
    <source>
        <strain evidence="2 3">AM-OR11-056</strain>
    </source>
</reference>
<dbReference type="OrthoDB" id="10496903at2759"/>
<accession>A0A1J8PJA4</accession>